<dbReference type="SUPFAM" id="SSF55120">
    <property type="entry name" value="Pseudouridine synthase"/>
    <property type="match status" value="1"/>
</dbReference>
<gene>
    <name evidence="8" type="ORF">WMO28_09760</name>
</gene>
<dbReference type="CDD" id="cd00165">
    <property type="entry name" value="S4"/>
    <property type="match status" value="1"/>
</dbReference>
<comment type="caution">
    <text evidence="8">The sequence shown here is derived from an EMBL/GenBank/DDBJ whole genome shotgun (WGS) entry which is preliminary data.</text>
</comment>
<evidence type="ECO:0000256" key="2">
    <source>
        <dbReference type="ARBA" id="ARBA00010876"/>
    </source>
</evidence>
<keyword evidence="6" id="KW-0694">RNA-binding</keyword>
<evidence type="ECO:0000313" key="9">
    <source>
        <dbReference type="Proteomes" id="UP001473063"/>
    </source>
</evidence>
<protein>
    <recommendedName>
        <fullName evidence="4">RNA pseudouridylate synthase</fullName>
    </recommendedName>
    <alternativeName>
        <fullName evidence="5">RNA-uridine isomerase</fullName>
    </alternativeName>
</protein>
<evidence type="ECO:0000256" key="5">
    <source>
        <dbReference type="ARBA" id="ARBA00033164"/>
    </source>
</evidence>
<evidence type="ECO:0000259" key="7">
    <source>
        <dbReference type="Pfam" id="PF00849"/>
    </source>
</evidence>
<dbReference type="InterPro" id="IPR050188">
    <property type="entry name" value="RluA_PseudoU_synthase"/>
</dbReference>
<evidence type="ECO:0000256" key="6">
    <source>
        <dbReference type="PROSITE-ProRule" id="PRU00182"/>
    </source>
</evidence>
<name>A0ABV1BG06_9FIRM</name>
<proteinExistence type="inferred from homology"/>
<keyword evidence="3 8" id="KW-0413">Isomerase</keyword>
<dbReference type="PANTHER" id="PTHR21600:SF44">
    <property type="entry name" value="RIBOSOMAL LARGE SUBUNIT PSEUDOURIDINE SYNTHASE D"/>
    <property type="match status" value="1"/>
</dbReference>
<feature type="domain" description="Pseudouridine synthase RsuA/RluA-like" evidence="7">
    <location>
        <begin position="92"/>
        <end position="251"/>
    </location>
</feature>
<dbReference type="PROSITE" id="PS50889">
    <property type="entry name" value="S4"/>
    <property type="match status" value="1"/>
</dbReference>
<sequence>MKEFIINDNEAGQRFDKYLAKLLREAPKSFFYKMMRKKNITLNGKKATGNEKLISGDHVKLFLSDETFEKFSGSIPAPRAKHSLDIIYEDENILLINKPAGMLSQPADDGTPSLVEYLTGYLLDSGSLTEDDLRTFRPSVCNRLDRNTSGLIAAGKSLAGLQELSDMFKSRNLHKYYLCLVEGVLKQEKHIRGHLTKDKKSNKVTIHKEEREGALPIETRYFPLGDNGKRTLLKVELITGRAHQIRAHLASEGHPIIGDPKYGKTAGRVKSQLLHSFRMEFPAVKGTLSYLTGKAFTAPVPEIFLEVLKKEQLEESYYENLE</sequence>
<dbReference type="Gene3D" id="3.10.290.10">
    <property type="entry name" value="RNA-binding S4 domain"/>
    <property type="match status" value="1"/>
</dbReference>
<dbReference type="InterPro" id="IPR006145">
    <property type="entry name" value="PsdUridine_synth_RsuA/RluA"/>
</dbReference>
<dbReference type="RefSeq" id="WP_349056837.1">
    <property type="nucleotide sequence ID" value="NZ_JBBMEJ010000010.1"/>
</dbReference>
<comment type="similarity">
    <text evidence="2">Belongs to the pseudouridine synthase RluA family.</text>
</comment>
<accession>A0ABV1BG06</accession>
<evidence type="ECO:0000313" key="8">
    <source>
        <dbReference type="EMBL" id="MEQ2371225.1"/>
    </source>
</evidence>
<evidence type="ECO:0000256" key="3">
    <source>
        <dbReference type="ARBA" id="ARBA00023235"/>
    </source>
</evidence>
<dbReference type="Gene3D" id="3.30.2350.10">
    <property type="entry name" value="Pseudouridine synthase"/>
    <property type="match status" value="1"/>
</dbReference>
<dbReference type="InterPro" id="IPR020103">
    <property type="entry name" value="PsdUridine_synth_cat_dom_sf"/>
</dbReference>
<evidence type="ECO:0000256" key="1">
    <source>
        <dbReference type="ARBA" id="ARBA00000073"/>
    </source>
</evidence>
<dbReference type="Pfam" id="PF00849">
    <property type="entry name" value="PseudoU_synth_2"/>
    <property type="match status" value="1"/>
</dbReference>
<evidence type="ECO:0000256" key="4">
    <source>
        <dbReference type="ARBA" id="ARBA00031870"/>
    </source>
</evidence>
<dbReference type="GO" id="GO:0016853">
    <property type="term" value="F:isomerase activity"/>
    <property type="evidence" value="ECO:0007669"/>
    <property type="project" value="UniProtKB-KW"/>
</dbReference>
<organism evidence="8 9">
    <name type="scientific">Blautia aquisgranensis</name>
    <dbReference type="NCBI Taxonomy" id="3133153"/>
    <lineage>
        <taxon>Bacteria</taxon>
        <taxon>Bacillati</taxon>
        <taxon>Bacillota</taxon>
        <taxon>Clostridia</taxon>
        <taxon>Lachnospirales</taxon>
        <taxon>Lachnospiraceae</taxon>
        <taxon>Blautia</taxon>
    </lineage>
</organism>
<reference evidence="8 9" key="1">
    <citation type="submission" date="2024-03" db="EMBL/GenBank/DDBJ databases">
        <title>Human intestinal bacterial collection.</title>
        <authorList>
            <person name="Pauvert C."/>
            <person name="Hitch T.C.A."/>
            <person name="Clavel T."/>
        </authorList>
    </citation>
    <scope>NUCLEOTIDE SEQUENCE [LARGE SCALE GENOMIC DNA]</scope>
    <source>
        <strain evidence="8 9">CLA-JM-H16</strain>
    </source>
</reference>
<dbReference type="InterPro" id="IPR036986">
    <property type="entry name" value="S4_RNA-bd_sf"/>
</dbReference>
<dbReference type="EMBL" id="JBBMEJ010000010">
    <property type="protein sequence ID" value="MEQ2371225.1"/>
    <property type="molecule type" value="Genomic_DNA"/>
</dbReference>
<dbReference type="Proteomes" id="UP001473063">
    <property type="component" value="Unassembled WGS sequence"/>
</dbReference>
<comment type="catalytic activity">
    <reaction evidence="1">
        <text>a uridine in RNA = a pseudouridine in RNA</text>
        <dbReference type="Rhea" id="RHEA:48348"/>
        <dbReference type="Rhea" id="RHEA-COMP:12068"/>
        <dbReference type="Rhea" id="RHEA-COMP:12069"/>
        <dbReference type="ChEBI" id="CHEBI:65314"/>
        <dbReference type="ChEBI" id="CHEBI:65315"/>
    </reaction>
</comment>
<dbReference type="CDD" id="cd02869">
    <property type="entry name" value="PseudoU_synth_RluA_like"/>
    <property type="match status" value="1"/>
</dbReference>
<dbReference type="PANTHER" id="PTHR21600">
    <property type="entry name" value="MITOCHONDRIAL RNA PSEUDOURIDINE SYNTHASE"/>
    <property type="match status" value="1"/>
</dbReference>
<keyword evidence="9" id="KW-1185">Reference proteome</keyword>